<evidence type="ECO:0000256" key="1">
    <source>
        <dbReference type="SAM" id="MobiDB-lite"/>
    </source>
</evidence>
<sequence>MFEIYQQLLPTRLYTIHKTQASPTSYPTCRLCGTAPESMANVLSTCPALAQTKYLARHDAVVKVLFFDIIEDLGLIETSPPWYSPTKPQPVYEGAHAQAFWDVPLYGEYQDLRATRIDARIEGYSDGDELPLGEQLSKENIRKDDEIHATQMGDEAKVHRVRDFTVQHHCGRTRGLVDRSGGSVEGVSWETSQRCPQEDDVLASVWNDSGSERSSSDSEFEPGSDSESERDDPGCNLSENGEDTDSSNGSQQSEDEVANNDANPQQRRKRPRRQQQQQQQPALVWTAANRERPRAIPFTANSGIQVATPGFEAFDYFSLFINDDLLNYFVAETNRFAEQFISASATRRRSRVNDWHPTDPNEMRQFLGLLFLTGIIRKPAIHLYWSQDPLYFTPLFGAIMTRNRFQLFLKFLHFNDNTQMPAADAPFPDKLFKIRPLLDHLCEKFGEVYTPSCNISIDESLLLWKGRLAFKQYIPLKRSRFGIKCFMLCEDSGYTYRFKIYTGKENAPQNQGALSVSERVVVDLMEPLLEKGYHLYIDNWYSSIILFKYLYEHHTQACGTVRINSRGFPEPVKQAKLRRGEVSAYRSSELLALKFKDKRDVTMLSTIHKEEMVQGRRNAAHQKPKCISDYNKYMGGVDRTDQLLQPYEIARKSLKWYKKLAIHFLQLAMLNSFLLFKKDGGQKRFLEFQHDVISVLVFGQDNGAHHDIPREENVVRLTERHFVEQIPPTEGKQKAQKRCKVCYKKNVRKETRYYCPSCPSTPGLGYHPCFRIYHTNFEY</sequence>
<protein>
    <submittedName>
        <fullName evidence="4">PiggyBac transposable element-derived protein 1</fullName>
    </submittedName>
</protein>
<dbReference type="PANTHER" id="PTHR46599:SF3">
    <property type="entry name" value="PIGGYBAC TRANSPOSABLE ELEMENT-DERIVED PROTEIN 4"/>
    <property type="match status" value="1"/>
</dbReference>
<dbReference type="STRING" id="50429.A0A2B4SRV7"/>
<reference evidence="5" key="1">
    <citation type="journal article" date="2017" name="bioRxiv">
        <title>Comparative analysis of the genomes of Stylophora pistillata and Acropora digitifera provides evidence for extensive differences between species of corals.</title>
        <authorList>
            <person name="Voolstra C.R."/>
            <person name="Li Y."/>
            <person name="Liew Y.J."/>
            <person name="Baumgarten S."/>
            <person name="Zoccola D."/>
            <person name="Flot J.-F."/>
            <person name="Tambutte S."/>
            <person name="Allemand D."/>
            <person name="Aranda M."/>
        </authorList>
    </citation>
    <scope>NUCLEOTIDE SEQUENCE [LARGE SCALE GENOMIC DNA]</scope>
</reference>
<dbReference type="Pfam" id="PF13843">
    <property type="entry name" value="DDE_Tnp_1_7"/>
    <property type="match status" value="1"/>
</dbReference>
<organism evidence="4 5">
    <name type="scientific">Stylophora pistillata</name>
    <name type="common">Smooth cauliflower coral</name>
    <dbReference type="NCBI Taxonomy" id="50429"/>
    <lineage>
        <taxon>Eukaryota</taxon>
        <taxon>Metazoa</taxon>
        <taxon>Cnidaria</taxon>
        <taxon>Anthozoa</taxon>
        <taxon>Hexacorallia</taxon>
        <taxon>Scleractinia</taxon>
        <taxon>Astrocoeniina</taxon>
        <taxon>Pocilloporidae</taxon>
        <taxon>Stylophora</taxon>
    </lineage>
</organism>
<feature type="domain" description="PiggyBac transposable element-derived protein" evidence="3">
    <location>
        <begin position="314"/>
        <end position="673"/>
    </location>
</feature>
<feature type="compositionally biased region" description="Acidic residues" evidence="1">
    <location>
        <begin position="218"/>
        <end position="230"/>
    </location>
</feature>
<name>A0A2B4SRV7_STYPI</name>
<dbReference type="Pfam" id="PF13842">
    <property type="entry name" value="zf-Tnp_2"/>
    <property type="match status" value="1"/>
</dbReference>
<dbReference type="InterPro" id="IPR029526">
    <property type="entry name" value="PGBD"/>
</dbReference>
<keyword evidence="5" id="KW-1185">Reference proteome</keyword>
<accession>A0A2B4SRV7</accession>
<comment type="caution">
    <text evidence="4">The sequence shown here is derived from an EMBL/GenBank/DDBJ whole genome shotgun (WGS) entry which is preliminary data.</text>
</comment>
<dbReference type="InterPro" id="IPR032718">
    <property type="entry name" value="PGBD4_Znf_C"/>
</dbReference>
<dbReference type="Proteomes" id="UP000225706">
    <property type="component" value="Unassembled WGS sequence"/>
</dbReference>
<feature type="domain" description="PiggyBac transposable element-derived protein 4 C-terminal zinc-finger" evidence="2">
    <location>
        <begin position="732"/>
        <end position="774"/>
    </location>
</feature>
<evidence type="ECO:0000259" key="3">
    <source>
        <dbReference type="Pfam" id="PF13843"/>
    </source>
</evidence>
<dbReference type="OrthoDB" id="5982523at2759"/>
<evidence type="ECO:0000313" key="5">
    <source>
        <dbReference type="Proteomes" id="UP000225706"/>
    </source>
</evidence>
<evidence type="ECO:0000313" key="4">
    <source>
        <dbReference type="EMBL" id="PFX32631.1"/>
    </source>
</evidence>
<feature type="region of interest" description="Disordered" evidence="1">
    <location>
        <begin position="173"/>
        <end position="284"/>
    </location>
</feature>
<evidence type="ECO:0000259" key="2">
    <source>
        <dbReference type="Pfam" id="PF13842"/>
    </source>
</evidence>
<dbReference type="EMBL" id="LSMT01000021">
    <property type="protein sequence ID" value="PFX32631.1"/>
    <property type="molecule type" value="Genomic_DNA"/>
</dbReference>
<dbReference type="AlphaFoldDB" id="A0A2B4SRV7"/>
<gene>
    <name evidence="4" type="primary">PGBD1</name>
    <name evidence="4" type="ORF">AWC38_SpisGene2587</name>
</gene>
<dbReference type="PANTHER" id="PTHR46599">
    <property type="entry name" value="PIGGYBAC TRANSPOSABLE ELEMENT-DERIVED PROTEIN 4"/>
    <property type="match status" value="1"/>
</dbReference>
<proteinExistence type="predicted"/>